<protein>
    <submittedName>
        <fullName evidence="1">Uncharacterized protein</fullName>
    </submittedName>
</protein>
<comment type="caution">
    <text evidence="1">The sequence shown here is derived from an EMBL/GenBank/DDBJ whole genome shotgun (WGS) entry which is preliminary data.</text>
</comment>
<accession>A0A5C4V891</accession>
<evidence type="ECO:0000313" key="2">
    <source>
        <dbReference type="Proteomes" id="UP000311713"/>
    </source>
</evidence>
<sequence length="218" mass="23760">MSPATTTRTTVPYITQWTGERSVRTEVVARRGRLAYADERSYDRDTGGVLWRRAPSTPGKGKPKFGAVHPLRQRVALAGLLCQVCGSPADRNEDGVLWLMGEASDNPGDWPQGLETAHPPVCLPCATLSVRACPHLRARFVALRVRAWSLVGVQGALYQPSYNGPVLTGGTSIAFDDPDIDWIIASQLIASLDRFTFTDLEAETQAAGSSTSNHRQRE</sequence>
<dbReference type="AlphaFoldDB" id="A0A5C4V891"/>
<organism evidence="1 2">
    <name type="scientific">Streptomyces sedi</name>
    <dbReference type="NCBI Taxonomy" id="555059"/>
    <lineage>
        <taxon>Bacteria</taxon>
        <taxon>Bacillati</taxon>
        <taxon>Actinomycetota</taxon>
        <taxon>Actinomycetes</taxon>
        <taxon>Kitasatosporales</taxon>
        <taxon>Streptomycetaceae</taxon>
        <taxon>Streptomyces</taxon>
    </lineage>
</organism>
<dbReference type="OrthoDB" id="3689934at2"/>
<proteinExistence type="predicted"/>
<keyword evidence="2" id="KW-1185">Reference proteome</keyword>
<dbReference type="Proteomes" id="UP000311713">
    <property type="component" value="Unassembled WGS sequence"/>
</dbReference>
<name>A0A5C4V891_9ACTN</name>
<evidence type="ECO:0000313" key="1">
    <source>
        <dbReference type="EMBL" id="TNM32128.1"/>
    </source>
</evidence>
<reference evidence="1 2" key="1">
    <citation type="submission" date="2019-06" db="EMBL/GenBank/DDBJ databases">
        <title>Draft genome of Streptomyces sedi sp. JCM16909.</title>
        <authorList>
            <person name="Klykleung N."/>
            <person name="Tanasupawat S."/>
            <person name="Kudo T."/>
            <person name="Yuki M."/>
            <person name="Ohkuma M."/>
        </authorList>
    </citation>
    <scope>NUCLEOTIDE SEQUENCE [LARGE SCALE GENOMIC DNA]</scope>
    <source>
        <strain evidence="1 2">JCM 16909</strain>
    </source>
</reference>
<dbReference type="RefSeq" id="WP_139641844.1">
    <property type="nucleotide sequence ID" value="NZ_BAAAZS010000110.1"/>
</dbReference>
<gene>
    <name evidence="1" type="ORF">FH715_06905</name>
</gene>
<dbReference type="EMBL" id="VDGT01000004">
    <property type="protein sequence ID" value="TNM32128.1"/>
    <property type="molecule type" value="Genomic_DNA"/>
</dbReference>